<dbReference type="InterPro" id="IPR005122">
    <property type="entry name" value="Uracil-DNA_glycosylase-like"/>
</dbReference>
<evidence type="ECO:0000313" key="3">
    <source>
        <dbReference type="Proteomes" id="UP000015525"/>
    </source>
</evidence>
<dbReference type="NCBIfam" id="TIGR04274">
    <property type="entry name" value="hypoxanDNAglyco"/>
    <property type="match status" value="1"/>
</dbReference>
<comment type="caution">
    <text evidence="2">The sequence shown here is derived from an EMBL/GenBank/DDBJ whole genome shotgun (WGS) entry which is preliminary data.</text>
</comment>
<dbReference type="SMART" id="SM00987">
    <property type="entry name" value="UreE_C"/>
    <property type="match status" value="1"/>
</dbReference>
<dbReference type="AlphaFoldDB" id="T0GDM2"/>
<dbReference type="SUPFAM" id="SSF52141">
    <property type="entry name" value="Uracil-DNA glycosylase-like"/>
    <property type="match status" value="1"/>
</dbReference>
<evidence type="ECO:0000259" key="1">
    <source>
        <dbReference type="SMART" id="SM00986"/>
    </source>
</evidence>
<reference evidence="2 3" key="1">
    <citation type="journal article" date="2013" name="Genome Announc.">
        <title>Draft Genome Sequence of Sphingobium quisquiliarum Strain P25T, a Novel Hexachlorocyclohexane (HCH)-Degrading Bacterium Isolated from an HCH Dumpsite.</title>
        <authorList>
            <person name="Kumar Singh A."/>
            <person name="Sangwan N."/>
            <person name="Sharma A."/>
            <person name="Gupta V."/>
            <person name="Khurana J.P."/>
            <person name="Lal R."/>
        </authorList>
    </citation>
    <scope>NUCLEOTIDE SEQUENCE [LARGE SCALE GENOMIC DNA]</scope>
    <source>
        <strain evidence="2 3">P25</strain>
    </source>
</reference>
<dbReference type="EMBL" id="ATHO01000150">
    <property type="protein sequence ID" value="EQB01826.1"/>
    <property type="molecule type" value="Genomic_DNA"/>
</dbReference>
<evidence type="ECO:0000313" key="2">
    <source>
        <dbReference type="EMBL" id="EQB01826.1"/>
    </source>
</evidence>
<accession>T0GDM2</accession>
<gene>
    <name evidence="2" type="ORF">L288_17450</name>
</gene>
<dbReference type="Pfam" id="PF03167">
    <property type="entry name" value="UDG"/>
    <property type="match status" value="1"/>
</dbReference>
<sequence length="178" mass="19202">MALRPGQMPAQRKAAFPPSVDAGTTLLVLGSLPGDASIRQGEYYAHRGNAFWALMGGVLDEDLRALPYALRLKRLRARGVGLWDVIESADRPGSLDSAIRDAELRDLNAFIARLPALRAVAFNGKAASLHGRRQIGAAGQALTLIDLPSSSGANAMLSREKKAEAWRVLRQWIVPASH</sequence>
<dbReference type="PATRIC" id="fig|1329909.3.peg.3364"/>
<proteinExistence type="predicted"/>
<dbReference type="CDD" id="cd10032">
    <property type="entry name" value="UDG-F6_HDG"/>
    <property type="match status" value="1"/>
</dbReference>
<dbReference type="Proteomes" id="UP000015525">
    <property type="component" value="Unassembled WGS sequence"/>
</dbReference>
<dbReference type="InterPro" id="IPR036895">
    <property type="entry name" value="Uracil-DNA_glycosylase-like_sf"/>
</dbReference>
<protein>
    <submittedName>
        <fullName evidence="2">2-hydroxyacid dehydrogenase</fullName>
    </submittedName>
</protein>
<keyword evidence="3" id="KW-1185">Reference proteome</keyword>
<dbReference type="RefSeq" id="WP_021239529.1">
    <property type="nucleotide sequence ID" value="NZ_ATHO01000150.1"/>
</dbReference>
<feature type="domain" description="Uracil-DNA glycosylase-like" evidence="1">
    <location>
        <begin position="17"/>
        <end position="170"/>
    </location>
</feature>
<organism evidence="2 3">
    <name type="scientific">Sphingobium quisquiliarum P25</name>
    <dbReference type="NCBI Taxonomy" id="1329909"/>
    <lineage>
        <taxon>Bacteria</taxon>
        <taxon>Pseudomonadati</taxon>
        <taxon>Pseudomonadota</taxon>
        <taxon>Alphaproteobacteria</taxon>
        <taxon>Sphingomonadales</taxon>
        <taxon>Sphingomonadaceae</taxon>
        <taxon>Sphingobium</taxon>
    </lineage>
</organism>
<dbReference type="Gene3D" id="3.40.470.10">
    <property type="entry name" value="Uracil-DNA glycosylase-like domain"/>
    <property type="match status" value="1"/>
</dbReference>
<dbReference type="SMART" id="SM00986">
    <property type="entry name" value="UDG"/>
    <property type="match status" value="1"/>
</dbReference>
<dbReference type="InterPro" id="IPR026353">
    <property type="entry name" value="Hypoxan-DNA_Glyclase"/>
</dbReference>
<name>T0GDM2_9SPHN</name>